<dbReference type="GO" id="GO:0071770">
    <property type="term" value="P:DIM/DIP cell wall layer assembly"/>
    <property type="evidence" value="ECO:0007669"/>
    <property type="project" value="TreeGrafter"/>
</dbReference>
<dbReference type="SMART" id="SM00826">
    <property type="entry name" value="PKS_DH"/>
    <property type="match status" value="1"/>
</dbReference>
<evidence type="ECO:0000256" key="2">
    <source>
        <dbReference type="ARBA" id="ARBA00022553"/>
    </source>
</evidence>
<dbReference type="Pfam" id="PF00550">
    <property type="entry name" value="PP-binding"/>
    <property type="match status" value="1"/>
</dbReference>
<dbReference type="PROSITE" id="PS52004">
    <property type="entry name" value="KS3_2"/>
    <property type="match status" value="1"/>
</dbReference>
<dbReference type="PANTHER" id="PTHR43775:SF37">
    <property type="entry name" value="SI:DKEY-61P9.11"/>
    <property type="match status" value="1"/>
</dbReference>
<dbReference type="PROSITE" id="PS52019">
    <property type="entry name" value="PKS_MFAS_DH"/>
    <property type="match status" value="1"/>
</dbReference>
<dbReference type="RefSeq" id="WP_184792629.1">
    <property type="nucleotide sequence ID" value="NZ_BONT01000089.1"/>
</dbReference>
<feature type="active site" description="Proton donor; for dehydratase activity" evidence="4">
    <location>
        <position position="885"/>
    </location>
</feature>
<dbReference type="GO" id="GO:0004312">
    <property type="term" value="F:fatty acid synthase activity"/>
    <property type="evidence" value="ECO:0007669"/>
    <property type="project" value="TreeGrafter"/>
</dbReference>
<dbReference type="InterPro" id="IPR049551">
    <property type="entry name" value="PKS_DH_C"/>
</dbReference>
<dbReference type="PROSITE" id="PS50075">
    <property type="entry name" value="CARRIER"/>
    <property type="match status" value="1"/>
</dbReference>
<evidence type="ECO:0000256" key="3">
    <source>
        <dbReference type="ARBA" id="ARBA00022679"/>
    </source>
</evidence>
<dbReference type="Gene3D" id="3.40.50.720">
    <property type="entry name" value="NAD(P)-binding Rossmann-like Domain"/>
    <property type="match status" value="1"/>
</dbReference>
<dbReference type="InterPro" id="IPR014030">
    <property type="entry name" value="Ketoacyl_synth_N"/>
</dbReference>
<dbReference type="Pfam" id="PF21089">
    <property type="entry name" value="PKS_DH_N"/>
    <property type="match status" value="1"/>
</dbReference>
<dbReference type="InterPro" id="IPR009081">
    <property type="entry name" value="PP-bd_ACP"/>
</dbReference>
<dbReference type="Pfam" id="PF14765">
    <property type="entry name" value="PS-DH"/>
    <property type="match status" value="1"/>
</dbReference>
<dbReference type="InterPro" id="IPR018201">
    <property type="entry name" value="Ketoacyl_synth_AS"/>
</dbReference>
<dbReference type="GO" id="GO:0006633">
    <property type="term" value="P:fatty acid biosynthetic process"/>
    <property type="evidence" value="ECO:0007669"/>
    <property type="project" value="InterPro"/>
</dbReference>
<dbReference type="GO" id="GO:0005737">
    <property type="term" value="C:cytoplasm"/>
    <property type="evidence" value="ECO:0007669"/>
    <property type="project" value="TreeGrafter"/>
</dbReference>
<dbReference type="InterPro" id="IPR013968">
    <property type="entry name" value="PKS_KR"/>
</dbReference>
<keyword evidence="2" id="KW-0597">Phosphoprotein</keyword>
<protein>
    <submittedName>
        <fullName evidence="8">Polyketide synthase PksN</fullName>
    </submittedName>
</protein>
<dbReference type="Pfam" id="PF02801">
    <property type="entry name" value="Ketoacyl-synt_C"/>
    <property type="match status" value="1"/>
</dbReference>
<dbReference type="CDD" id="cd00833">
    <property type="entry name" value="PKS"/>
    <property type="match status" value="1"/>
</dbReference>
<dbReference type="SMART" id="SM00823">
    <property type="entry name" value="PKS_PP"/>
    <property type="match status" value="1"/>
</dbReference>
<evidence type="ECO:0000259" key="6">
    <source>
        <dbReference type="PROSITE" id="PS52004"/>
    </source>
</evidence>
<dbReference type="Gene3D" id="1.10.1240.100">
    <property type="match status" value="1"/>
</dbReference>
<dbReference type="InterPro" id="IPR020806">
    <property type="entry name" value="PKS_PP-bd"/>
</dbReference>
<dbReference type="Gene3D" id="1.10.1200.10">
    <property type="entry name" value="ACP-like"/>
    <property type="match status" value="1"/>
</dbReference>
<feature type="region of interest" description="C-terminal hotdog fold" evidence="4">
    <location>
        <begin position="825"/>
        <end position="966"/>
    </location>
</feature>
<dbReference type="InterPro" id="IPR036291">
    <property type="entry name" value="NAD(P)-bd_dom_sf"/>
</dbReference>
<dbReference type="InterPro" id="IPR016039">
    <property type="entry name" value="Thiolase-like"/>
</dbReference>
<dbReference type="Proteomes" id="UP000548476">
    <property type="component" value="Unassembled WGS sequence"/>
</dbReference>
<feature type="active site" description="Proton acceptor; for dehydratase activity" evidence="4">
    <location>
        <position position="721"/>
    </location>
</feature>
<dbReference type="InterPro" id="IPR057326">
    <property type="entry name" value="KR_dom"/>
</dbReference>
<dbReference type="InterPro" id="IPR049900">
    <property type="entry name" value="PKS_mFAS_DH"/>
</dbReference>
<dbReference type="GO" id="GO:0005886">
    <property type="term" value="C:plasma membrane"/>
    <property type="evidence" value="ECO:0007669"/>
    <property type="project" value="TreeGrafter"/>
</dbReference>
<dbReference type="GO" id="GO:0004315">
    <property type="term" value="F:3-oxoacyl-[acyl-carrier-protein] synthase activity"/>
    <property type="evidence" value="ECO:0007669"/>
    <property type="project" value="InterPro"/>
</dbReference>
<dbReference type="InterPro" id="IPR020841">
    <property type="entry name" value="PKS_Beta-ketoAc_synthase_dom"/>
</dbReference>
<dbReference type="PANTHER" id="PTHR43775">
    <property type="entry name" value="FATTY ACID SYNTHASE"/>
    <property type="match status" value="1"/>
</dbReference>
<dbReference type="SUPFAM" id="SSF51735">
    <property type="entry name" value="NAD(P)-binding Rossmann-fold domains"/>
    <property type="match status" value="2"/>
</dbReference>
<keyword evidence="3" id="KW-0808">Transferase</keyword>
<dbReference type="SUPFAM" id="SSF47336">
    <property type="entry name" value="ACP-like"/>
    <property type="match status" value="1"/>
</dbReference>
<dbReference type="InterPro" id="IPR049552">
    <property type="entry name" value="PKS_DH_N"/>
</dbReference>
<proteinExistence type="predicted"/>
<dbReference type="SMART" id="SM00822">
    <property type="entry name" value="PKS_KR"/>
    <property type="match status" value="1"/>
</dbReference>
<feature type="region of interest" description="N-terminal hotdog fold" evidence="4">
    <location>
        <begin position="690"/>
        <end position="813"/>
    </location>
</feature>
<evidence type="ECO:0000256" key="4">
    <source>
        <dbReference type="PROSITE-ProRule" id="PRU01363"/>
    </source>
</evidence>
<sequence length="1616" mass="174563">MKAVRHVILEKLAEGALSKQDAVEALEALSDGQGPAAAEIAVIGMSCRLPMSPDVGHYWDNLLGNRNCYVSKPADKLLEEQVFANPHYAEFYDHVHHTEASEDLERFVGAYLHDIDKFDARFFGITPHEAAGMDPQHRVFLEQAWSALEDAGYPGEKMRGSRTGCFVGRDGTNSNYYRYMIQFDRNQLSGVWEGILASRINYHLDLRGPAYVVDTACSSSLVAMHMAIQALHNGECDMAIAGGITLSYKGADTDHVDIDDIMVRTATPGAVVAPDNRVRAFDAKASGSVFGEGAGALILKPLKAAERDGDHIYGVIAATATNNDGASNGVTAPNPRAQEELVLDAWRRAGIDGGEVEYVETHGTGTPLGDPIEVLGLTNAFARVTDRKQICGIGSVKSNIGHTVGAAGIANVIKVLLSMKNEVIPASLNFEEPNPHIDFVNSPVYVVDRNTPWPQRDTPRYAGVSGFGFSGTNAHVILKDHRPSARPDDTERRPRVFTVSAKTAEAFAAYLDSYDRYLNAEPARFEDVCFTATCGRDHFTHRLAIVASTMDELVAKFNACRDAGWAENPSRGVFVGAHRVVSDRKSDLARGDIKESALGDLNADSAARVKSVLAAEGLSRTMTTTELARDYVRGAQIPFDELAGPEANRVPLPGYPFERTRHWGEPRTTRLTAADSTTGERAATGAPVAQPLVTRQVVDTQSVSVYEADLSMREHWAVRDHIVMSKNLIAGSVFVELITETLRAHFGVERIAIDELVFQAPLILDENTDATAQIIVRDEDGRAAVEVVSRVEPGDGTWTVHAHGHGRAHTEEPAGEHPTLAELLADPDLERRSFPPLTQFGPTWRNLTAALRSTRDPEVCYGVMELPEEYHDQIGRFPMHPALLDNAVSIVPFLVFMSPIVYLPMLYTGLTMHRPLPARFYCKSERTSGRRTELMSFKTTLIDEDGNTIASIDQYAMKRIAQMDDFVASSYYGVGWRPEGALPASEAASGPVLVVGDAGPHMDAVLARLSDAEVHRIVFAGRRSVPSAHLVTTEPTAEGVAWALAELGVGALARVVDLTSARPGRRELTEVEVTRGLELGLRGFTALVKGLMTHCKGRVEVAVVADHADQVTGDEPFVDAAHAAQLAMIRSLRHEAPNLVFTAVDIDAETPADVVAAEVLATVPGRVSVALRKGERHVPQLEERTLDRDVLRPVDVTDEGFYLVTGGAGSLGSAAAALLSYIDKANFVLVSRRPLPDRAEWEGILAAEPGGKTAQVIENILDVEDHDGVAELACADIADIAATRELVERMRAKYGPVRGIVHAAGVAGDGFLYSKSPEEFDRVLAPKVTGLRNLLAALDGDRPDFVITFSSMTAILGGPGQSDYAAANAFMDATVLQLRKSGLNAKSINWPGWRETGMAKDNGLGDTEAFFDSLTTQSGIAAFNAVLVHDVTGIVPGALNAGLFSAVGEDWFPFAYSGPIDRVVRRHAANRPDPATGEGGRAPVDVENIALLGKPAEEFTETERAVAYIYASVLGLEEIDIFDSFTALGGDSISATAVMKALNARFDDVLNISDMFTYATPDEMAARLTELTGAATEAEPAAAEAPRESYEDMLTKLESGDIDADSLITFLADEKR</sequence>
<dbReference type="EMBL" id="JACHGT010000023">
    <property type="protein sequence ID" value="MBB6039541.1"/>
    <property type="molecule type" value="Genomic_DNA"/>
</dbReference>
<dbReference type="Gene3D" id="3.40.47.10">
    <property type="match status" value="1"/>
</dbReference>
<evidence type="ECO:0000313" key="8">
    <source>
        <dbReference type="EMBL" id="MBB6039541.1"/>
    </source>
</evidence>
<dbReference type="Pfam" id="PF00109">
    <property type="entry name" value="ketoacyl-synt"/>
    <property type="match status" value="1"/>
</dbReference>
<name>A0A841FQH5_9ACTN</name>
<organism evidence="8 9">
    <name type="scientific">Phytomonospora endophytica</name>
    <dbReference type="NCBI Taxonomy" id="714109"/>
    <lineage>
        <taxon>Bacteria</taxon>
        <taxon>Bacillati</taxon>
        <taxon>Actinomycetota</taxon>
        <taxon>Actinomycetes</taxon>
        <taxon>Micromonosporales</taxon>
        <taxon>Micromonosporaceae</taxon>
        <taxon>Phytomonospora</taxon>
    </lineage>
</organism>
<dbReference type="SUPFAM" id="SSF53901">
    <property type="entry name" value="Thiolase-like"/>
    <property type="match status" value="1"/>
</dbReference>
<reference evidence="8 9" key="1">
    <citation type="submission" date="2020-08" db="EMBL/GenBank/DDBJ databases">
        <title>Genomic Encyclopedia of Type Strains, Phase IV (KMG-IV): sequencing the most valuable type-strain genomes for metagenomic binning, comparative biology and taxonomic classification.</title>
        <authorList>
            <person name="Goeker M."/>
        </authorList>
    </citation>
    <scope>NUCLEOTIDE SEQUENCE [LARGE SCALE GENOMIC DNA]</scope>
    <source>
        <strain evidence="8 9">YIM 65646</strain>
    </source>
</reference>
<dbReference type="InterPro" id="IPR050091">
    <property type="entry name" value="PKS_NRPS_Biosynth_Enz"/>
</dbReference>
<comment type="caution">
    <text evidence="8">The sequence shown here is derived from an EMBL/GenBank/DDBJ whole genome shotgun (WGS) entry which is preliminary data.</text>
</comment>
<keyword evidence="9" id="KW-1185">Reference proteome</keyword>
<dbReference type="InterPro" id="IPR042104">
    <property type="entry name" value="PKS_dehydratase_sf"/>
</dbReference>
<dbReference type="GO" id="GO:0031177">
    <property type="term" value="F:phosphopantetheine binding"/>
    <property type="evidence" value="ECO:0007669"/>
    <property type="project" value="InterPro"/>
</dbReference>
<dbReference type="Pfam" id="PF08659">
    <property type="entry name" value="KR"/>
    <property type="match status" value="1"/>
</dbReference>
<gene>
    <name evidence="8" type="ORF">HNR73_007438</name>
</gene>
<dbReference type="InterPro" id="IPR020807">
    <property type="entry name" value="PKS_DH"/>
</dbReference>
<feature type="domain" description="Carrier" evidence="5">
    <location>
        <begin position="1497"/>
        <end position="1572"/>
    </location>
</feature>
<dbReference type="PROSITE" id="PS00606">
    <property type="entry name" value="KS3_1"/>
    <property type="match status" value="1"/>
</dbReference>
<evidence type="ECO:0000256" key="1">
    <source>
        <dbReference type="ARBA" id="ARBA00022450"/>
    </source>
</evidence>
<dbReference type="InterPro" id="IPR032821">
    <property type="entry name" value="PKS_assoc"/>
</dbReference>
<dbReference type="SMART" id="SM00825">
    <property type="entry name" value="PKS_KS"/>
    <property type="match status" value="1"/>
</dbReference>
<dbReference type="InterPro" id="IPR036736">
    <property type="entry name" value="ACP-like_sf"/>
</dbReference>
<evidence type="ECO:0000313" key="9">
    <source>
        <dbReference type="Proteomes" id="UP000548476"/>
    </source>
</evidence>
<accession>A0A841FQH5</accession>
<dbReference type="Pfam" id="PF16197">
    <property type="entry name" value="KAsynt_C_assoc"/>
    <property type="match status" value="1"/>
</dbReference>
<feature type="domain" description="PKS/mFAS DH" evidence="7">
    <location>
        <begin position="690"/>
        <end position="966"/>
    </location>
</feature>
<dbReference type="InterPro" id="IPR014031">
    <property type="entry name" value="Ketoacyl_synth_C"/>
</dbReference>
<evidence type="ECO:0000259" key="5">
    <source>
        <dbReference type="PROSITE" id="PS50075"/>
    </source>
</evidence>
<dbReference type="CDD" id="cd08953">
    <property type="entry name" value="KR_2_SDR_x"/>
    <property type="match status" value="1"/>
</dbReference>
<keyword evidence="1" id="KW-0596">Phosphopantetheine</keyword>
<feature type="domain" description="Ketosynthase family 3 (KS3)" evidence="6">
    <location>
        <begin position="37"/>
        <end position="480"/>
    </location>
</feature>
<evidence type="ECO:0000259" key="7">
    <source>
        <dbReference type="PROSITE" id="PS52019"/>
    </source>
</evidence>
<dbReference type="Gene3D" id="3.10.129.110">
    <property type="entry name" value="Polyketide synthase dehydratase"/>
    <property type="match status" value="1"/>
</dbReference>